<dbReference type="GO" id="GO:0005886">
    <property type="term" value="C:plasma membrane"/>
    <property type="evidence" value="ECO:0007669"/>
    <property type="project" value="UniProtKB-SubCell"/>
</dbReference>
<evidence type="ECO:0000256" key="3">
    <source>
        <dbReference type="ARBA" id="ARBA00022448"/>
    </source>
</evidence>
<evidence type="ECO:0000256" key="8">
    <source>
        <dbReference type="SAM" id="Phobius"/>
    </source>
</evidence>
<dbReference type="Pfam" id="PF01032">
    <property type="entry name" value="FecCD"/>
    <property type="match status" value="1"/>
</dbReference>
<dbReference type="PANTHER" id="PTHR30472">
    <property type="entry name" value="FERRIC ENTEROBACTIN TRANSPORT SYSTEM PERMEASE PROTEIN"/>
    <property type="match status" value="1"/>
</dbReference>
<name>H3KC10_9BURK</name>
<dbReference type="CDD" id="cd06550">
    <property type="entry name" value="TM_ABC_iron-siderophores_like"/>
    <property type="match status" value="1"/>
</dbReference>
<dbReference type="Proteomes" id="UP000004956">
    <property type="component" value="Unassembled WGS sequence"/>
</dbReference>
<accession>H3KC10</accession>
<keyword evidence="3" id="KW-0813">Transport</keyword>
<protein>
    <submittedName>
        <fullName evidence="9">CRISPR-associated protein Cas5</fullName>
    </submittedName>
</protein>
<evidence type="ECO:0000256" key="6">
    <source>
        <dbReference type="ARBA" id="ARBA00022989"/>
    </source>
</evidence>
<comment type="subcellular location">
    <subcellularLocation>
        <location evidence="1">Cell membrane</location>
        <topology evidence="1">Multi-pass membrane protein</topology>
    </subcellularLocation>
</comment>
<evidence type="ECO:0000313" key="10">
    <source>
        <dbReference type="Proteomes" id="UP000004956"/>
    </source>
</evidence>
<organism evidence="9 10">
    <name type="scientific">Sutterella parvirubra YIT 11816</name>
    <dbReference type="NCBI Taxonomy" id="762967"/>
    <lineage>
        <taxon>Bacteria</taxon>
        <taxon>Pseudomonadati</taxon>
        <taxon>Pseudomonadota</taxon>
        <taxon>Betaproteobacteria</taxon>
        <taxon>Burkholderiales</taxon>
        <taxon>Sutterellaceae</taxon>
        <taxon>Sutterella</taxon>
    </lineage>
</organism>
<feature type="transmembrane region" description="Helical" evidence="8">
    <location>
        <begin position="115"/>
        <end position="134"/>
    </location>
</feature>
<evidence type="ECO:0000313" key="9">
    <source>
        <dbReference type="EMBL" id="EHY32334.1"/>
    </source>
</evidence>
<feature type="transmembrane region" description="Helical" evidence="8">
    <location>
        <begin position="309"/>
        <end position="328"/>
    </location>
</feature>
<feature type="transmembrane region" description="Helical" evidence="8">
    <location>
        <begin position="83"/>
        <end position="103"/>
    </location>
</feature>
<dbReference type="PANTHER" id="PTHR30472:SF19">
    <property type="entry name" value="PETROBACTIN IMPORT SYSTEM PERMEASE PROTEIN YCLO"/>
    <property type="match status" value="1"/>
</dbReference>
<keyword evidence="5 8" id="KW-0812">Transmembrane</keyword>
<keyword evidence="10" id="KW-1185">Reference proteome</keyword>
<feature type="transmembrane region" description="Helical" evidence="8">
    <location>
        <begin position="146"/>
        <end position="167"/>
    </location>
</feature>
<dbReference type="EMBL" id="AFBQ01000034">
    <property type="protein sequence ID" value="EHY32334.1"/>
    <property type="molecule type" value="Genomic_DNA"/>
</dbReference>
<dbReference type="AlphaFoldDB" id="H3KC10"/>
<feature type="transmembrane region" description="Helical" evidence="8">
    <location>
        <begin position="334"/>
        <end position="355"/>
    </location>
</feature>
<keyword evidence="4" id="KW-1003">Cell membrane</keyword>
<dbReference type="SUPFAM" id="SSF81345">
    <property type="entry name" value="ABC transporter involved in vitamin B12 uptake, BtuC"/>
    <property type="match status" value="1"/>
</dbReference>
<feature type="transmembrane region" description="Helical" evidence="8">
    <location>
        <begin position="174"/>
        <end position="191"/>
    </location>
</feature>
<dbReference type="HOGENOM" id="CLU_050494_0_0_4"/>
<gene>
    <name evidence="9" type="ORF">HMPREF9440_00260</name>
</gene>
<sequence length="361" mass="38806">MAENTASLNTPKGLVNRLEAALEAQALPAPRTQPLPNAAAARLRRRRTLSLVVLSALVVVFSALYLFAFVNPKYFEFAMSLRLPRYAGIATAAAAIAGASMIFQTLIRNTIVTPCLLGMNSLYVLVHTGVVFFLGSGSDFSTDPILSFLLDIVVMGTVAAVVYNAIFEKTGGNVLYVLLIGTVLSTFFGSVQSSLTRVMDPNEYDALLNSLVASFSNVNASVLIPGWILLGLIVLWLRRDLKLLDVIALGRENAINLGVDYERTVRRLMTGVALSIAVATALVGPLSFLGLITANLARQLLQTHRHVPLIAGSVLIGVLILTAGQFFVEHVTLYSVPVSVFVTVGGGLYFLYLILRAPKRG</sequence>
<comment type="caution">
    <text evidence="9">The sequence shown here is derived from an EMBL/GenBank/DDBJ whole genome shotgun (WGS) entry which is preliminary data.</text>
</comment>
<dbReference type="PATRIC" id="fig|762967.3.peg.217"/>
<evidence type="ECO:0000256" key="1">
    <source>
        <dbReference type="ARBA" id="ARBA00004651"/>
    </source>
</evidence>
<evidence type="ECO:0000256" key="5">
    <source>
        <dbReference type="ARBA" id="ARBA00022692"/>
    </source>
</evidence>
<dbReference type="STRING" id="762967.HMPREF9440_00260"/>
<dbReference type="GO" id="GO:0022857">
    <property type="term" value="F:transmembrane transporter activity"/>
    <property type="evidence" value="ECO:0007669"/>
    <property type="project" value="InterPro"/>
</dbReference>
<keyword evidence="6 8" id="KW-1133">Transmembrane helix</keyword>
<reference evidence="9 10" key="1">
    <citation type="submission" date="2011-11" db="EMBL/GenBank/DDBJ databases">
        <authorList>
            <person name="Weinstock G."/>
            <person name="Sodergren E."/>
            <person name="Clifton S."/>
            <person name="Fulton L."/>
            <person name="Fulton B."/>
            <person name="Courtney L."/>
            <person name="Fronick C."/>
            <person name="Harrison M."/>
            <person name="Strong C."/>
            <person name="Farmer C."/>
            <person name="Delahaunty K."/>
            <person name="Markovic C."/>
            <person name="Hall O."/>
            <person name="Minx P."/>
            <person name="Tomlinson C."/>
            <person name="Mitreva M."/>
            <person name="Hou S."/>
            <person name="Chen J."/>
            <person name="Wollam A."/>
            <person name="Pepin K.H."/>
            <person name="Johnson M."/>
            <person name="Bhonagiri V."/>
            <person name="Zhang X."/>
            <person name="Suruliraj S."/>
            <person name="Warren W."/>
            <person name="Chinwalla A."/>
            <person name="Mardis E.R."/>
            <person name="Wilson R.K."/>
        </authorList>
    </citation>
    <scope>NUCLEOTIDE SEQUENCE [LARGE SCALE GENOMIC DNA]</scope>
    <source>
        <strain evidence="9 10">YIT 11816</strain>
    </source>
</reference>
<dbReference type="OrthoDB" id="9796260at2"/>
<comment type="similarity">
    <text evidence="2">Belongs to the binding-protein-dependent transport system permease family. FecCD subfamily.</text>
</comment>
<dbReference type="GO" id="GO:0033214">
    <property type="term" value="P:siderophore-iron import into cell"/>
    <property type="evidence" value="ECO:0007669"/>
    <property type="project" value="TreeGrafter"/>
</dbReference>
<dbReference type="RefSeq" id="WP_008540677.1">
    <property type="nucleotide sequence ID" value="NZ_JH604866.1"/>
</dbReference>
<proteinExistence type="inferred from homology"/>
<keyword evidence="7 8" id="KW-0472">Membrane</keyword>
<feature type="transmembrane region" description="Helical" evidence="8">
    <location>
        <begin position="51"/>
        <end position="71"/>
    </location>
</feature>
<feature type="transmembrane region" description="Helical" evidence="8">
    <location>
        <begin position="211"/>
        <end position="236"/>
    </location>
</feature>
<evidence type="ECO:0000256" key="4">
    <source>
        <dbReference type="ARBA" id="ARBA00022475"/>
    </source>
</evidence>
<feature type="transmembrane region" description="Helical" evidence="8">
    <location>
        <begin position="271"/>
        <end position="297"/>
    </location>
</feature>
<dbReference type="InterPro" id="IPR000522">
    <property type="entry name" value="ABC_transptr_permease_BtuC"/>
</dbReference>
<dbReference type="InterPro" id="IPR037294">
    <property type="entry name" value="ABC_BtuC-like"/>
</dbReference>
<evidence type="ECO:0000256" key="2">
    <source>
        <dbReference type="ARBA" id="ARBA00007935"/>
    </source>
</evidence>
<evidence type="ECO:0000256" key="7">
    <source>
        <dbReference type="ARBA" id="ARBA00023136"/>
    </source>
</evidence>
<dbReference type="Gene3D" id="1.10.3470.10">
    <property type="entry name" value="ABC transporter involved in vitamin B12 uptake, BtuC"/>
    <property type="match status" value="1"/>
</dbReference>